<feature type="domain" description="Malectin-like" evidence="10">
    <location>
        <begin position="34"/>
        <end position="355"/>
    </location>
</feature>
<keyword evidence="12" id="KW-1185">Reference proteome</keyword>
<evidence type="ECO:0000256" key="6">
    <source>
        <dbReference type="ARBA" id="ARBA00022989"/>
    </source>
</evidence>
<dbReference type="Gene3D" id="3.80.10.10">
    <property type="entry name" value="Ribonuclease Inhibitor"/>
    <property type="match status" value="1"/>
</dbReference>
<keyword evidence="3" id="KW-0812">Transmembrane</keyword>
<accession>A0AAD8PAT5</accession>
<evidence type="ECO:0000313" key="12">
    <source>
        <dbReference type="Proteomes" id="UP001229421"/>
    </source>
</evidence>
<dbReference type="SUPFAM" id="SSF52058">
    <property type="entry name" value="L domain-like"/>
    <property type="match status" value="1"/>
</dbReference>
<evidence type="ECO:0000256" key="5">
    <source>
        <dbReference type="ARBA" id="ARBA00022737"/>
    </source>
</evidence>
<comment type="subcellular location">
    <subcellularLocation>
        <location evidence="1">Membrane</location>
        <topology evidence="1">Single-pass membrane protein</topology>
    </subcellularLocation>
</comment>
<feature type="chain" id="PRO_5042154324" evidence="8">
    <location>
        <begin position="19"/>
        <end position="508"/>
    </location>
</feature>
<dbReference type="GO" id="GO:0016020">
    <property type="term" value="C:membrane"/>
    <property type="evidence" value="ECO:0007669"/>
    <property type="project" value="UniProtKB-SubCell"/>
</dbReference>
<dbReference type="InterPro" id="IPR032675">
    <property type="entry name" value="LRR_dom_sf"/>
</dbReference>
<feature type="signal peptide" evidence="8">
    <location>
        <begin position="1"/>
        <end position="18"/>
    </location>
</feature>
<dbReference type="PANTHER" id="PTHR45631:SF45">
    <property type="entry name" value="LEUCINE-RICH REPEAT (LRR) FAMILY PROTEIN"/>
    <property type="match status" value="1"/>
</dbReference>
<dbReference type="InterPro" id="IPR013210">
    <property type="entry name" value="LRR_N_plant-typ"/>
</dbReference>
<evidence type="ECO:0000256" key="1">
    <source>
        <dbReference type="ARBA" id="ARBA00004167"/>
    </source>
</evidence>
<evidence type="ECO:0000256" key="2">
    <source>
        <dbReference type="ARBA" id="ARBA00022614"/>
    </source>
</evidence>
<evidence type="ECO:0000256" key="7">
    <source>
        <dbReference type="ARBA" id="ARBA00023136"/>
    </source>
</evidence>
<dbReference type="InterPro" id="IPR024788">
    <property type="entry name" value="Malectin-like_Carb-bd_dom"/>
</dbReference>
<keyword evidence="4 8" id="KW-0732">Signal</keyword>
<name>A0AAD8PAT5_TARER</name>
<dbReference type="Proteomes" id="UP001229421">
    <property type="component" value="Unassembled WGS sequence"/>
</dbReference>
<keyword evidence="6" id="KW-1133">Transmembrane helix</keyword>
<organism evidence="11 12">
    <name type="scientific">Tagetes erecta</name>
    <name type="common">African marigold</name>
    <dbReference type="NCBI Taxonomy" id="13708"/>
    <lineage>
        <taxon>Eukaryota</taxon>
        <taxon>Viridiplantae</taxon>
        <taxon>Streptophyta</taxon>
        <taxon>Embryophyta</taxon>
        <taxon>Tracheophyta</taxon>
        <taxon>Spermatophyta</taxon>
        <taxon>Magnoliopsida</taxon>
        <taxon>eudicotyledons</taxon>
        <taxon>Gunneridae</taxon>
        <taxon>Pentapetalae</taxon>
        <taxon>asterids</taxon>
        <taxon>campanulids</taxon>
        <taxon>Asterales</taxon>
        <taxon>Asteraceae</taxon>
        <taxon>Asteroideae</taxon>
        <taxon>Heliantheae alliance</taxon>
        <taxon>Tageteae</taxon>
        <taxon>Tagetes</taxon>
    </lineage>
</organism>
<keyword evidence="7" id="KW-0472">Membrane</keyword>
<dbReference type="EMBL" id="JAUHHV010000001">
    <property type="protein sequence ID" value="KAK1439923.1"/>
    <property type="molecule type" value="Genomic_DNA"/>
</dbReference>
<feature type="domain" description="Leucine-rich repeat-containing N-terminal plant-type" evidence="9">
    <location>
        <begin position="366"/>
        <end position="402"/>
    </location>
</feature>
<dbReference type="AlphaFoldDB" id="A0AAD8PAT5"/>
<dbReference type="Pfam" id="PF12819">
    <property type="entry name" value="Malectin_like"/>
    <property type="match status" value="1"/>
</dbReference>
<evidence type="ECO:0000256" key="8">
    <source>
        <dbReference type="SAM" id="SignalP"/>
    </source>
</evidence>
<evidence type="ECO:0000313" key="11">
    <source>
        <dbReference type="EMBL" id="KAK1439923.1"/>
    </source>
</evidence>
<reference evidence="11" key="1">
    <citation type="journal article" date="2023" name="bioRxiv">
        <title>Improved chromosome-level genome assembly for marigold (Tagetes erecta).</title>
        <authorList>
            <person name="Jiang F."/>
            <person name="Yuan L."/>
            <person name="Wang S."/>
            <person name="Wang H."/>
            <person name="Xu D."/>
            <person name="Wang A."/>
            <person name="Fan W."/>
        </authorList>
    </citation>
    <scope>NUCLEOTIDE SEQUENCE</scope>
    <source>
        <strain evidence="11">WSJ</strain>
        <tissue evidence="11">Leaf</tissue>
    </source>
</reference>
<dbReference type="FunFam" id="3.80.10.10:FF:000129">
    <property type="entry name" value="Leucine-rich repeat receptor-like kinase"/>
    <property type="match status" value="1"/>
</dbReference>
<dbReference type="Gene3D" id="2.60.120.430">
    <property type="entry name" value="Galactose-binding lectin"/>
    <property type="match status" value="2"/>
</dbReference>
<evidence type="ECO:0000259" key="9">
    <source>
        <dbReference type="Pfam" id="PF08263"/>
    </source>
</evidence>
<sequence>MSISIFLLWFLTIQFSSLISVQPSSSPSLHGYLINCGSKKDIQQNGITYTKDQGYTVAGTLATLNRNDILPLLTTLRYFPYAPGKHCYQFPVSEGAKFLIRTTYFYGGFDGGNEPPIFDQIVDGTTWSMVNTTEDYKNGLSSYYEIIVVANDKTISVCLACNEHTKAQSNPFISSLEVIDLDSSLYNSTDFSKYGLITVTRSSFASDGDFVRFPDDPFNRYWQPFVDGNPRVEAHANVTSSEFWNRPPAKVFFSGSTTSRGKNLTIKWPPFSLPANRYYVALYFQDNRSTSPYSWRVFTVVIDGETFYQDLNVTTRGVTVYGTQWPLSGNTQIVLSPRSDMPVGPTINAGEIYQILPLAGTTFGRDAMALQKLKQSLGSPPDDWNGDPCLPKTHSWLGIGCSIGEQVRVTSVNLKGLSLTGTLPKEIARLTALKEFRLSKNKLTGPIPDLSPLKALEILHLDENEFEGPFPDALGTLPNLRELLTNNNSLSGGPPQNLLDRKGIIIRT</sequence>
<keyword evidence="2" id="KW-0433">Leucine-rich repeat</keyword>
<gene>
    <name evidence="11" type="ORF">QVD17_05748</name>
</gene>
<protein>
    <submittedName>
        <fullName evidence="11">Uncharacterized protein</fullName>
    </submittedName>
</protein>
<dbReference type="PANTHER" id="PTHR45631">
    <property type="entry name" value="OS07G0107800 PROTEIN-RELATED"/>
    <property type="match status" value="1"/>
</dbReference>
<evidence type="ECO:0000256" key="4">
    <source>
        <dbReference type="ARBA" id="ARBA00022729"/>
    </source>
</evidence>
<evidence type="ECO:0000259" key="10">
    <source>
        <dbReference type="Pfam" id="PF12819"/>
    </source>
</evidence>
<proteinExistence type="predicted"/>
<keyword evidence="5" id="KW-0677">Repeat</keyword>
<dbReference type="Pfam" id="PF08263">
    <property type="entry name" value="LRRNT_2"/>
    <property type="match status" value="1"/>
</dbReference>
<evidence type="ECO:0000256" key="3">
    <source>
        <dbReference type="ARBA" id="ARBA00022692"/>
    </source>
</evidence>
<comment type="caution">
    <text evidence="11">The sequence shown here is derived from an EMBL/GenBank/DDBJ whole genome shotgun (WGS) entry which is preliminary data.</text>
</comment>